<dbReference type="OrthoDB" id="7615426at2"/>
<reference evidence="2 3" key="1">
    <citation type="journal article" date="2014" name="Antonie Van Leeuwenhoek">
        <title>Hyphomonas beringensis sp. nov. and Hyphomonas chukchiensis sp. nov., isolated from surface seawater of the Bering Sea and Chukchi Sea.</title>
        <authorList>
            <person name="Li C."/>
            <person name="Lai Q."/>
            <person name="Li G."/>
            <person name="Dong C."/>
            <person name="Wang J."/>
            <person name="Liao Y."/>
            <person name="Shao Z."/>
        </authorList>
    </citation>
    <scope>NUCLEOTIDE SEQUENCE [LARGE SCALE GENOMIC DNA]</scope>
    <source>
        <strain evidence="2 3">MHS-2</strain>
    </source>
</reference>
<evidence type="ECO:0000259" key="1">
    <source>
        <dbReference type="Pfam" id="PF00535"/>
    </source>
</evidence>
<keyword evidence="2" id="KW-0808">Transferase</keyword>
<dbReference type="PANTHER" id="PTHR43179:SF7">
    <property type="entry name" value="RHAMNOSYLTRANSFERASE WBBL"/>
    <property type="match status" value="1"/>
</dbReference>
<dbReference type="Pfam" id="PF00535">
    <property type="entry name" value="Glycos_transf_2"/>
    <property type="match status" value="1"/>
</dbReference>
<dbReference type="RefSeq" id="WP_051618168.1">
    <property type="nucleotide sequence ID" value="NZ_ARYK01000001.1"/>
</dbReference>
<dbReference type="eggNOG" id="COG1216">
    <property type="taxonomic scope" value="Bacteria"/>
</dbReference>
<comment type="caution">
    <text evidence="2">The sequence shown here is derived from an EMBL/GenBank/DDBJ whole genome shotgun (WGS) entry which is preliminary data.</text>
</comment>
<dbReference type="Gene3D" id="3.90.550.10">
    <property type="entry name" value="Spore Coat Polysaccharide Biosynthesis Protein SpsA, Chain A"/>
    <property type="match status" value="1"/>
</dbReference>
<dbReference type="InterPro" id="IPR029044">
    <property type="entry name" value="Nucleotide-diphossugar_trans"/>
</dbReference>
<dbReference type="InterPro" id="IPR001173">
    <property type="entry name" value="Glyco_trans_2-like"/>
</dbReference>
<keyword evidence="3" id="KW-1185">Reference proteome</keyword>
<evidence type="ECO:0000313" key="2">
    <source>
        <dbReference type="EMBL" id="KCZ94554.1"/>
    </source>
</evidence>
<feature type="domain" description="Glycosyltransferase 2-like" evidence="1">
    <location>
        <begin position="12"/>
        <end position="198"/>
    </location>
</feature>
<dbReference type="PANTHER" id="PTHR43179">
    <property type="entry name" value="RHAMNOSYLTRANSFERASE WBBL"/>
    <property type="match status" value="1"/>
</dbReference>
<evidence type="ECO:0000313" key="3">
    <source>
        <dbReference type="Proteomes" id="UP000025171"/>
    </source>
</evidence>
<protein>
    <submittedName>
        <fullName evidence="2">Family 2 glycosyl transferase</fullName>
    </submittedName>
</protein>
<gene>
    <name evidence="2" type="ORF">HJO_04230</name>
</gene>
<dbReference type="EMBL" id="ARYK01000001">
    <property type="protein sequence ID" value="KCZ94554.1"/>
    <property type="molecule type" value="Genomic_DNA"/>
</dbReference>
<sequence>MTDSTPSQPNVTIIVTARDRFSLAVRALENLVAVTKPPFELIYIDAGSPTRVASELERICAENSFRYERFEHFLSPCQSRNRGHHLAQTKYVAFIENDVMASEGWLEALIKCADETGAEVVQPLLCQGVPLHTEIHQAGGNFTDDLDAFFNGPAEAHRLTDKHLNHQGKRVDEVELSRTETQVCEVHCILVRRDVFERFGDFDENMPCSKDHVDFSVTVWANGGRIMLEPSSIVTFCHPDRTHPVEPMDRKLFILRWSPAWQRKSLDHFRTKWGLESDPYFKKYEKLMTWRYRDGVVRPLVRKLPLIGHSHKVQSLATIALLPAIKAMGTRLGNQQAAQTANWDSRKV</sequence>
<name>A0A059FV77_9PROT</name>
<dbReference type="PATRIC" id="fig|1280950.3.peg.862"/>
<proteinExistence type="predicted"/>
<organism evidence="2 3">
    <name type="scientific">Hyphomonas johnsonii MHS-2</name>
    <dbReference type="NCBI Taxonomy" id="1280950"/>
    <lineage>
        <taxon>Bacteria</taxon>
        <taxon>Pseudomonadati</taxon>
        <taxon>Pseudomonadota</taxon>
        <taxon>Alphaproteobacteria</taxon>
        <taxon>Hyphomonadales</taxon>
        <taxon>Hyphomonadaceae</taxon>
        <taxon>Hyphomonas</taxon>
    </lineage>
</organism>
<dbReference type="GO" id="GO:0016740">
    <property type="term" value="F:transferase activity"/>
    <property type="evidence" value="ECO:0007669"/>
    <property type="project" value="UniProtKB-KW"/>
</dbReference>
<dbReference type="AlphaFoldDB" id="A0A059FV77"/>
<dbReference type="CDD" id="cd00761">
    <property type="entry name" value="Glyco_tranf_GTA_type"/>
    <property type="match status" value="1"/>
</dbReference>
<dbReference type="Proteomes" id="UP000025171">
    <property type="component" value="Unassembled WGS sequence"/>
</dbReference>
<dbReference type="STRING" id="1280950.HJO_04230"/>
<accession>A0A059FV77</accession>
<dbReference type="SUPFAM" id="SSF53448">
    <property type="entry name" value="Nucleotide-diphospho-sugar transferases"/>
    <property type="match status" value="1"/>
</dbReference>